<name>A0ABY5BUK1_9LACO</name>
<dbReference type="InterPro" id="IPR001647">
    <property type="entry name" value="HTH_TetR"/>
</dbReference>
<keyword evidence="1 2" id="KW-0238">DNA-binding</keyword>
<accession>A0ABY5BUK1</accession>
<dbReference type="PROSITE" id="PS50977">
    <property type="entry name" value="HTH_TETR_2"/>
    <property type="match status" value="1"/>
</dbReference>
<evidence type="ECO:0000259" key="3">
    <source>
        <dbReference type="PROSITE" id="PS50977"/>
    </source>
</evidence>
<reference evidence="4" key="1">
    <citation type="submission" date="2022-05" db="EMBL/GenBank/DDBJ databases">
        <authorList>
            <person name="Oliphant S.A."/>
            <person name="Watson-Haigh N.S."/>
            <person name="Sumby K.M."/>
            <person name="Gardner J.M."/>
            <person name="Jiranek V."/>
        </authorList>
    </citation>
    <scope>NUCLEOTIDE SEQUENCE</scope>
    <source>
        <strain evidence="4">KI11_C11</strain>
    </source>
</reference>
<dbReference type="Pfam" id="PF00440">
    <property type="entry name" value="TetR_N"/>
    <property type="match status" value="1"/>
</dbReference>
<gene>
    <name evidence="4" type="ORF">M3M39_00190</name>
</gene>
<dbReference type="EMBL" id="CP097118">
    <property type="protein sequence ID" value="USS87946.1"/>
    <property type="molecule type" value="Genomic_DNA"/>
</dbReference>
<evidence type="ECO:0000313" key="4">
    <source>
        <dbReference type="EMBL" id="USS87946.1"/>
    </source>
</evidence>
<dbReference type="InterPro" id="IPR009057">
    <property type="entry name" value="Homeodomain-like_sf"/>
</dbReference>
<evidence type="ECO:0000256" key="2">
    <source>
        <dbReference type="PROSITE-ProRule" id="PRU00335"/>
    </source>
</evidence>
<keyword evidence="5" id="KW-1185">Reference proteome</keyword>
<dbReference type="Proteomes" id="UP001057025">
    <property type="component" value="Chromosome"/>
</dbReference>
<evidence type="ECO:0000256" key="1">
    <source>
        <dbReference type="ARBA" id="ARBA00023125"/>
    </source>
</evidence>
<organism evidence="4 5">
    <name type="scientific">Fructilactobacillus hinvesii</name>
    <dbReference type="NCBI Taxonomy" id="2940300"/>
    <lineage>
        <taxon>Bacteria</taxon>
        <taxon>Bacillati</taxon>
        <taxon>Bacillota</taxon>
        <taxon>Bacilli</taxon>
        <taxon>Lactobacillales</taxon>
        <taxon>Lactobacillaceae</taxon>
        <taxon>Fructilactobacillus</taxon>
    </lineage>
</organism>
<protein>
    <submittedName>
        <fullName evidence="4">TetR/AcrR family transcriptional regulator</fullName>
    </submittedName>
</protein>
<proteinExistence type="predicted"/>
<dbReference type="Gene3D" id="1.10.357.10">
    <property type="entry name" value="Tetracycline Repressor, domain 2"/>
    <property type="match status" value="1"/>
</dbReference>
<evidence type="ECO:0000313" key="5">
    <source>
        <dbReference type="Proteomes" id="UP001057025"/>
    </source>
</evidence>
<sequence length="171" mass="19928">MPTTTFEKLPAEKQERINAALLKEFSAYSLAEAQVARIVDDAGISRGSFYKYFNDISDAYRYEFQQVMSELHAPFKRGASATDVDEIIAMVDQFVSESNNSEYREFMRLYYQRNQYLLPTDISPRTPTELEWASSVLIHQTIKEILLNPDHQEQYLGRLQRVLQQLFKKEG</sequence>
<dbReference type="SUPFAM" id="SSF46689">
    <property type="entry name" value="Homeodomain-like"/>
    <property type="match status" value="1"/>
</dbReference>
<feature type="domain" description="HTH tetR-type" evidence="3">
    <location>
        <begin position="11"/>
        <end position="71"/>
    </location>
</feature>
<dbReference type="RefSeq" id="WP_252797236.1">
    <property type="nucleotide sequence ID" value="NZ_CP097118.1"/>
</dbReference>
<feature type="DNA-binding region" description="H-T-H motif" evidence="2">
    <location>
        <begin position="34"/>
        <end position="53"/>
    </location>
</feature>